<dbReference type="InterPro" id="IPR050789">
    <property type="entry name" value="Diverse_Enzym_Activities"/>
</dbReference>
<dbReference type="SUPFAM" id="SSF56601">
    <property type="entry name" value="beta-lactamase/transpeptidase-like"/>
    <property type="match status" value="1"/>
</dbReference>
<dbReference type="GO" id="GO:0016787">
    <property type="term" value="F:hydrolase activity"/>
    <property type="evidence" value="ECO:0007669"/>
    <property type="project" value="UniProtKB-KW"/>
</dbReference>
<gene>
    <name evidence="3" type="ORF">GCN75_25225</name>
</gene>
<dbReference type="PANTHER" id="PTHR43283">
    <property type="entry name" value="BETA-LACTAMASE-RELATED"/>
    <property type="match status" value="1"/>
</dbReference>
<keyword evidence="4" id="KW-1185">Reference proteome</keyword>
<feature type="chain" id="PRO_5026065273" evidence="1">
    <location>
        <begin position="19"/>
        <end position="447"/>
    </location>
</feature>
<proteinExistence type="predicted"/>
<reference evidence="3 4" key="1">
    <citation type="submission" date="2019-10" db="EMBL/GenBank/DDBJ databases">
        <title>Three novel species isolated from a subtropical stream in China.</title>
        <authorList>
            <person name="Lu H."/>
        </authorList>
    </citation>
    <scope>NUCLEOTIDE SEQUENCE [LARGE SCALE GENOMIC DNA]</scope>
    <source>
        <strain evidence="3 4">FT13W</strain>
    </source>
</reference>
<dbReference type="Gene3D" id="3.40.710.10">
    <property type="entry name" value="DD-peptidase/beta-lactamase superfamily"/>
    <property type="match status" value="1"/>
</dbReference>
<dbReference type="EMBL" id="WFLI01000043">
    <property type="protein sequence ID" value="KAB8060315.1"/>
    <property type="molecule type" value="Genomic_DNA"/>
</dbReference>
<evidence type="ECO:0000313" key="3">
    <source>
        <dbReference type="EMBL" id="KAB8060315.1"/>
    </source>
</evidence>
<name>A0A6I1HP69_9BURK</name>
<accession>A0A6I1HP69</accession>
<keyword evidence="1" id="KW-0732">Signal</keyword>
<dbReference type="Pfam" id="PF00144">
    <property type="entry name" value="Beta-lactamase"/>
    <property type="match status" value="1"/>
</dbReference>
<evidence type="ECO:0000313" key="4">
    <source>
        <dbReference type="Proteomes" id="UP000468717"/>
    </source>
</evidence>
<dbReference type="InterPro" id="IPR001466">
    <property type="entry name" value="Beta-lactam-related"/>
</dbReference>
<dbReference type="Proteomes" id="UP000468717">
    <property type="component" value="Unassembled WGS sequence"/>
</dbReference>
<evidence type="ECO:0000256" key="1">
    <source>
        <dbReference type="SAM" id="SignalP"/>
    </source>
</evidence>
<dbReference type="AlphaFoldDB" id="A0A6I1HP69"/>
<feature type="domain" description="Beta-lactamase-related" evidence="2">
    <location>
        <begin position="50"/>
        <end position="415"/>
    </location>
</feature>
<protein>
    <submittedName>
        <fullName evidence="3">Serine hydrolase</fullName>
    </submittedName>
</protein>
<feature type="signal peptide" evidence="1">
    <location>
        <begin position="1"/>
        <end position="18"/>
    </location>
</feature>
<comment type="caution">
    <text evidence="3">The sequence shown here is derived from an EMBL/GenBank/DDBJ whole genome shotgun (WGS) entry which is preliminary data.</text>
</comment>
<dbReference type="InterPro" id="IPR012338">
    <property type="entry name" value="Beta-lactam/transpept-like"/>
</dbReference>
<evidence type="ECO:0000259" key="2">
    <source>
        <dbReference type="Pfam" id="PF00144"/>
    </source>
</evidence>
<keyword evidence="3" id="KW-0378">Hydrolase</keyword>
<sequence>MTGLLGLLLLGTTWTALAAPPGSGADTTGPDGQPRTLDATLAAIVDDPAHPLASLSVLAIRQGKVSYQQQFGYRHMGATPADSLPVTPATLFRIASVSKMMTTLGLMRLVEQGKLSLDQDVGVYLGFSLRNPHFPQQPLTLRSLLSHTSSLRDAGGYAWGPERSLRDVFTAGGDLMWDAAAAPGRYFTYANLNWGVIGTVMEKVTGERFDLLMRRLLLDPLDVRGGYNPAAFSADEVANTATLYRKRTLDTEVWQPAGPWIAQADDFHARAPDAPAGLAHYAIGSNATVFSPTGGLRISAAGLGKVMQMLLDGGRHQGKQLLQPASIALMFGRQWQLAPDGGNGDSERGLYRAWGLGNQQFDAVAGQGNGLAEGASFTAVGHLGDAYGLVSAFVLDFKNRNGMVMLVGGTGSDPAQHAGTYSAMGRSEERILTALYRGAIANKQSLH</sequence>
<organism evidence="3 4">
    <name type="scientific">Janthinobacterium violaceinigrum</name>
    <dbReference type="NCBI Taxonomy" id="2654252"/>
    <lineage>
        <taxon>Bacteria</taxon>
        <taxon>Pseudomonadati</taxon>
        <taxon>Pseudomonadota</taxon>
        <taxon>Betaproteobacteria</taxon>
        <taxon>Burkholderiales</taxon>
        <taxon>Oxalobacteraceae</taxon>
        <taxon>Janthinobacterium</taxon>
    </lineage>
</organism>